<proteinExistence type="predicted"/>
<comment type="caution">
    <text evidence="2">The sequence shown here is derived from an EMBL/GenBank/DDBJ whole genome shotgun (WGS) entry which is preliminary data.</text>
</comment>
<dbReference type="CDD" id="cd02947">
    <property type="entry name" value="TRX_family"/>
    <property type="match status" value="1"/>
</dbReference>
<evidence type="ECO:0000313" key="3">
    <source>
        <dbReference type="Proteomes" id="UP000295418"/>
    </source>
</evidence>
<organism evidence="2 3">
    <name type="scientific">Paenibacillus albiflavus</name>
    <dbReference type="NCBI Taxonomy" id="2545760"/>
    <lineage>
        <taxon>Bacteria</taxon>
        <taxon>Bacillati</taxon>
        <taxon>Bacillota</taxon>
        <taxon>Bacilli</taxon>
        <taxon>Bacillales</taxon>
        <taxon>Paenibacillaceae</taxon>
        <taxon>Paenibacillus</taxon>
    </lineage>
</organism>
<dbReference type="Pfam" id="PF00085">
    <property type="entry name" value="Thioredoxin"/>
    <property type="match status" value="1"/>
</dbReference>
<evidence type="ECO:0000259" key="1">
    <source>
        <dbReference type="Pfam" id="PF00085"/>
    </source>
</evidence>
<evidence type="ECO:0000313" key="2">
    <source>
        <dbReference type="EMBL" id="TCZ81007.1"/>
    </source>
</evidence>
<dbReference type="Proteomes" id="UP000295418">
    <property type="component" value="Unassembled WGS sequence"/>
</dbReference>
<dbReference type="RefSeq" id="WP_132415872.1">
    <property type="nucleotide sequence ID" value="NZ_SKFG01000001.1"/>
</dbReference>
<dbReference type="Gene3D" id="3.40.30.10">
    <property type="entry name" value="Glutaredoxin"/>
    <property type="match status" value="1"/>
</dbReference>
<gene>
    <name evidence="2" type="ORF">E0485_01625</name>
</gene>
<dbReference type="InterPro" id="IPR013766">
    <property type="entry name" value="Thioredoxin_domain"/>
</dbReference>
<feature type="domain" description="Thioredoxin" evidence="1">
    <location>
        <begin position="4"/>
        <end position="98"/>
    </location>
</feature>
<keyword evidence="3" id="KW-1185">Reference proteome</keyword>
<accession>A0A4R4EMF3</accession>
<dbReference type="SUPFAM" id="SSF52833">
    <property type="entry name" value="Thioredoxin-like"/>
    <property type="match status" value="1"/>
</dbReference>
<dbReference type="OrthoDB" id="5784238at2"/>
<dbReference type="EMBL" id="SKFG01000001">
    <property type="protein sequence ID" value="TCZ81007.1"/>
    <property type="molecule type" value="Genomic_DNA"/>
</dbReference>
<reference evidence="2 3" key="1">
    <citation type="submission" date="2019-03" db="EMBL/GenBank/DDBJ databases">
        <authorList>
            <person name="Kim M.K.M."/>
        </authorList>
    </citation>
    <scope>NUCLEOTIDE SEQUENCE [LARGE SCALE GENOMIC DNA]</scope>
    <source>
        <strain evidence="2 3">18JY21-1</strain>
    </source>
</reference>
<protein>
    <submittedName>
        <fullName evidence="2">Thioredoxin</fullName>
    </submittedName>
</protein>
<dbReference type="InterPro" id="IPR036249">
    <property type="entry name" value="Thioredoxin-like_sf"/>
</dbReference>
<dbReference type="AlphaFoldDB" id="A0A4R4EMF3"/>
<sequence length="109" mass="12584">MQELSRQDLGQKLTNSSSSFALFLYTPICGTCSVTKKMLSIVEVMEPDLPLFQSDLNYMLELSIEWQIQSVPCIAIIEQGQVKERIYRMESVENLLNKLRPLNKRTELQ</sequence>
<name>A0A4R4EMF3_9BACL</name>